<dbReference type="Proteomes" id="UP000027443">
    <property type="component" value="Unassembled WGS sequence"/>
</dbReference>
<evidence type="ECO:0000313" key="2">
    <source>
        <dbReference type="EMBL" id="KDR61367.1"/>
    </source>
</evidence>
<sequence length="70" mass="7535">MTMTGTRYLHCDWQKSSYSTNGGNCVEVCTNLRSTVPVRDSKLSGSPVIAVRPAAWSLFIEAVGSASPQN</sequence>
<dbReference type="Pfam" id="PF04149">
    <property type="entry name" value="DUF397"/>
    <property type="match status" value="1"/>
</dbReference>
<keyword evidence="3" id="KW-1185">Reference proteome</keyword>
<evidence type="ECO:0000259" key="1">
    <source>
        <dbReference type="Pfam" id="PF04149"/>
    </source>
</evidence>
<reference evidence="2 3" key="1">
    <citation type="submission" date="2014-03" db="EMBL/GenBank/DDBJ databases">
        <title>Genome Sequence of Streptomyces wadayamensis A23 strain, an endophytic actinobacteria from Citrus reticulata.</title>
        <authorList>
            <person name="de Oliveira L.G."/>
            <person name="Tormet G.D."/>
            <person name="Marcon J."/>
            <person name="Samborsky M."/>
            <person name="Araujo W.L."/>
            <person name="de Azevedo J.L."/>
        </authorList>
    </citation>
    <scope>NUCLEOTIDE SEQUENCE [LARGE SCALE GENOMIC DNA]</scope>
    <source>
        <strain evidence="2 3">A23</strain>
    </source>
</reference>
<name>A0ABR4S6T6_9ACTN</name>
<dbReference type="InterPro" id="IPR007278">
    <property type="entry name" value="DUF397"/>
</dbReference>
<proteinExistence type="predicted"/>
<feature type="domain" description="DUF397" evidence="1">
    <location>
        <begin position="12"/>
        <end position="63"/>
    </location>
</feature>
<organism evidence="2 3">
    <name type="scientific">Streptomyces wadayamensis</name>
    <dbReference type="NCBI Taxonomy" id="141454"/>
    <lineage>
        <taxon>Bacteria</taxon>
        <taxon>Bacillati</taxon>
        <taxon>Actinomycetota</taxon>
        <taxon>Actinomycetes</taxon>
        <taxon>Kitasatosporales</taxon>
        <taxon>Streptomycetaceae</taxon>
        <taxon>Streptomyces</taxon>
    </lineage>
</organism>
<accession>A0ABR4S6T6</accession>
<dbReference type="EMBL" id="JHDU01000030">
    <property type="protein sequence ID" value="KDR61367.1"/>
    <property type="molecule type" value="Genomic_DNA"/>
</dbReference>
<protein>
    <submittedName>
        <fullName evidence="2">Toxin</fullName>
    </submittedName>
</protein>
<comment type="caution">
    <text evidence="2">The sequence shown here is derived from an EMBL/GenBank/DDBJ whole genome shotgun (WGS) entry which is preliminary data.</text>
</comment>
<gene>
    <name evidence="2" type="ORF">DC60_26265</name>
</gene>
<evidence type="ECO:0000313" key="3">
    <source>
        <dbReference type="Proteomes" id="UP000027443"/>
    </source>
</evidence>